<comment type="caution">
    <text evidence="1">The sequence shown here is derived from an EMBL/GenBank/DDBJ whole genome shotgun (WGS) entry which is preliminary data.</text>
</comment>
<sequence length="182" mass="20900">MKNSEVLTRYLLQHDRSLSGISQIDMNMLAEKTHLLTSTIKEELIKQSKWLQYYQKTNPLDFGRFSVTLIYSNGVEKHPDEDCLTIMDIMLPLNLPTFSEVAALKQTSVLTTLRDKLSADSKILRAHLENSEDDTFHTEINISSEFYDASVDDSSDNSTAGSEQVLDWFDQYSHRLMTKFSH</sequence>
<organism evidence="1 2">
    <name type="scientific">Secundilactobacillus odoratitofui DSM 19909 = JCM 15043</name>
    <dbReference type="NCBI Taxonomy" id="1423776"/>
    <lineage>
        <taxon>Bacteria</taxon>
        <taxon>Bacillati</taxon>
        <taxon>Bacillota</taxon>
        <taxon>Bacilli</taxon>
        <taxon>Lactobacillales</taxon>
        <taxon>Lactobacillaceae</taxon>
        <taxon>Secundilactobacillus</taxon>
    </lineage>
</organism>
<keyword evidence="2" id="KW-1185">Reference proteome</keyword>
<protein>
    <submittedName>
        <fullName evidence="1">Uncharacterized protein</fullName>
    </submittedName>
</protein>
<dbReference type="Proteomes" id="UP000051160">
    <property type="component" value="Unassembled WGS sequence"/>
</dbReference>
<evidence type="ECO:0000313" key="2">
    <source>
        <dbReference type="Proteomes" id="UP000051160"/>
    </source>
</evidence>
<dbReference type="PATRIC" id="fig|1423776.4.peg.1668"/>
<proteinExistence type="predicted"/>
<dbReference type="RefSeq" id="WP_056948561.1">
    <property type="nucleotide sequence ID" value="NZ_AZEE01000029.1"/>
</dbReference>
<evidence type="ECO:0000313" key="1">
    <source>
        <dbReference type="EMBL" id="KRK97611.1"/>
    </source>
</evidence>
<gene>
    <name evidence="1" type="ORF">FD04_GL001647</name>
</gene>
<dbReference type="AlphaFoldDB" id="A0A0R1LP17"/>
<reference evidence="1 2" key="1">
    <citation type="journal article" date="2015" name="Genome Announc.">
        <title>Expanding the biotechnology potential of lactobacilli through comparative genomics of 213 strains and associated genera.</title>
        <authorList>
            <person name="Sun Z."/>
            <person name="Harris H.M."/>
            <person name="McCann A."/>
            <person name="Guo C."/>
            <person name="Argimon S."/>
            <person name="Zhang W."/>
            <person name="Yang X."/>
            <person name="Jeffery I.B."/>
            <person name="Cooney J.C."/>
            <person name="Kagawa T.F."/>
            <person name="Liu W."/>
            <person name="Song Y."/>
            <person name="Salvetti E."/>
            <person name="Wrobel A."/>
            <person name="Rasinkangas P."/>
            <person name="Parkhill J."/>
            <person name="Rea M.C."/>
            <person name="O'Sullivan O."/>
            <person name="Ritari J."/>
            <person name="Douillard F.P."/>
            <person name="Paul Ross R."/>
            <person name="Yang R."/>
            <person name="Briner A.E."/>
            <person name="Felis G.E."/>
            <person name="de Vos W.M."/>
            <person name="Barrangou R."/>
            <person name="Klaenhammer T.R."/>
            <person name="Caufield P.W."/>
            <person name="Cui Y."/>
            <person name="Zhang H."/>
            <person name="O'Toole P.W."/>
        </authorList>
    </citation>
    <scope>NUCLEOTIDE SEQUENCE [LARGE SCALE GENOMIC DNA]</scope>
    <source>
        <strain evidence="1 2">DSM 19909</strain>
    </source>
</reference>
<name>A0A0R1LP17_9LACO</name>
<accession>A0A0R1LP17</accession>
<dbReference type="EMBL" id="AZEE01000029">
    <property type="protein sequence ID" value="KRK97611.1"/>
    <property type="molecule type" value="Genomic_DNA"/>
</dbReference>